<dbReference type="Antibodypedia" id="51587">
    <property type="antibodies" value="125 antibodies from 30 providers"/>
</dbReference>
<dbReference type="VEuPathDB" id="HostDB:ENSMUSG00000042348"/>
<reference evidence="1" key="3">
    <citation type="submission" date="2025-08" db="UniProtKB">
        <authorList>
            <consortium name="Ensembl"/>
        </authorList>
    </citation>
    <scope>IDENTIFICATION</scope>
    <source>
        <strain evidence="1">C57BL/6J</strain>
    </source>
</reference>
<dbReference type="AlphaFoldDB" id="A0A286YE84"/>
<evidence type="ECO:0000313" key="2">
    <source>
        <dbReference type="MGI" id="MGI:2442308"/>
    </source>
</evidence>
<gene>
    <name evidence="1 2" type="primary">Arl15</name>
</gene>
<evidence type="ECO:0000313" key="1">
    <source>
        <dbReference type="Ensembl" id="ENSMUSP00000153570.2"/>
    </source>
</evidence>
<accession>A0A286YE84</accession>
<dbReference type="AGR" id="MGI:2442308"/>
<proteinExistence type="predicted"/>
<dbReference type="Ensembl" id="ENSMUST00000224858.2">
    <property type="protein sequence ID" value="ENSMUSP00000153570.2"/>
    <property type="gene ID" value="ENSMUSG00000042348.11"/>
</dbReference>
<dbReference type="Bgee" id="ENSMUSG00000042348">
    <property type="expression patterns" value="Expressed in manus and 222 other cell types or tissues"/>
</dbReference>
<reference evidence="1 3" key="2">
    <citation type="journal article" date="2011" name="PLoS Biol.">
        <title>Modernizing reference genome assemblies.</title>
        <authorList>
            <person name="Church D.M."/>
            <person name="Schneider V.A."/>
            <person name="Graves T."/>
            <person name="Auger K."/>
            <person name="Cunningham F."/>
            <person name="Bouk N."/>
            <person name="Chen H.C."/>
            <person name="Agarwala R."/>
            <person name="McLaren W.M."/>
            <person name="Ritchie G.R."/>
            <person name="Albracht D."/>
            <person name="Kremitzki M."/>
            <person name="Rock S."/>
            <person name="Kotkiewicz H."/>
            <person name="Kremitzki C."/>
            <person name="Wollam A."/>
            <person name="Trani L."/>
            <person name="Fulton L."/>
            <person name="Fulton R."/>
            <person name="Matthews L."/>
            <person name="Whitehead S."/>
            <person name="Chow W."/>
            <person name="Torrance J."/>
            <person name="Dunn M."/>
            <person name="Harden G."/>
            <person name="Threadgold G."/>
            <person name="Wood J."/>
            <person name="Collins J."/>
            <person name="Heath P."/>
            <person name="Griffiths G."/>
            <person name="Pelan S."/>
            <person name="Grafham D."/>
            <person name="Eichler E.E."/>
            <person name="Weinstock G."/>
            <person name="Mardis E.R."/>
            <person name="Wilson R.K."/>
            <person name="Howe K."/>
            <person name="Flicek P."/>
            <person name="Hubbard T."/>
        </authorList>
    </citation>
    <scope>NUCLEOTIDE SEQUENCE [LARGE SCALE GENOMIC DNA]</scope>
    <source>
        <strain evidence="1 3">C57BL/6J</strain>
    </source>
</reference>
<reference evidence="1 3" key="1">
    <citation type="journal article" date="2009" name="PLoS Biol.">
        <title>Lineage-specific biology revealed by a finished genome assembly of the mouse.</title>
        <authorList>
            <consortium name="Mouse Genome Sequencing Consortium"/>
            <person name="Church D.M."/>
            <person name="Goodstadt L."/>
            <person name="Hillier L.W."/>
            <person name="Zody M.C."/>
            <person name="Goldstein S."/>
            <person name="She X."/>
            <person name="Bult C.J."/>
            <person name="Agarwala R."/>
            <person name="Cherry J.L."/>
            <person name="DiCuccio M."/>
            <person name="Hlavina W."/>
            <person name="Kapustin Y."/>
            <person name="Meric P."/>
            <person name="Maglott D."/>
            <person name="Birtle Z."/>
            <person name="Marques A.C."/>
            <person name="Graves T."/>
            <person name="Zhou S."/>
            <person name="Teague B."/>
            <person name="Potamousis K."/>
            <person name="Churas C."/>
            <person name="Place M."/>
            <person name="Herschleb J."/>
            <person name="Runnheim R."/>
            <person name="Forrest D."/>
            <person name="Amos-Landgraf J."/>
            <person name="Schwartz D.C."/>
            <person name="Cheng Z."/>
            <person name="Lindblad-Toh K."/>
            <person name="Eichler E.E."/>
            <person name="Ponting C.P."/>
        </authorList>
    </citation>
    <scope>NUCLEOTIDE SEQUENCE [LARGE SCALE GENOMIC DNA]</scope>
    <source>
        <strain evidence="1 3">C57BL/6J</strain>
    </source>
</reference>
<dbReference type="ExpressionAtlas" id="A0A286YE84">
    <property type="expression patterns" value="baseline and differential"/>
</dbReference>
<protein>
    <submittedName>
        <fullName evidence="1">ADP-ribosylation factor-like 15</fullName>
    </submittedName>
</protein>
<dbReference type="Proteomes" id="UP000000589">
    <property type="component" value="Chromosome 13"/>
</dbReference>
<organism evidence="1 3">
    <name type="scientific">Mus musculus</name>
    <name type="common">Mouse</name>
    <dbReference type="NCBI Taxonomy" id="10090"/>
    <lineage>
        <taxon>Eukaryota</taxon>
        <taxon>Metazoa</taxon>
        <taxon>Chordata</taxon>
        <taxon>Craniata</taxon>
        <taxon>Vertebrata</taxon>
        <taxon>Euteleostomi</taxon>
        <taxon>Mammalia</taxon>
        <taxon>Eutheria</taxon>
        <taxon>Euarchontoglires</taxon>
        <taxon>Glires</taxon>
        <taxon>Rodentia</taxon>
        <taxon>Myomorpha</taxon>
        <taxon>Muroidea</taxon>
        <taxon>Muridae</taxon>
        <taxon>Murinae</taxon>
        <taxon>Mus</taxon>
        <taxon>Mus</taxon>
    </lineage>
</organism>
<keyword evidence="3" id="KW-1185">Reference proteome</keyword>
<reference evidence="1" key="4">
    <citation type="submission" date="2025-09" db="UniProtKB">
        <authorList>
            <consortium name="Ensembl"/>
        </authorList>
    </citation>
    <scope>IDENTIFICATION</scope>
    <source>
        <strain evidence="1">C57BL/6J</strain>
    </source>
</reference>
<sequence>MSDLRITEAFLYMDYLVTFLNWCDNREFLFFPFWWLENFHPAENHQPFRLHASFEL</sequence>
<dbReference type="MGI" id="MGI:2442308">
    <property type="gene designation" value="Arl15"/>
</dbReference>
<evidence type="ECO:0000313" key="3">
    <source>
        <dbReference type="Proteomes" id="UP000000589"/>
    </source>
</evidence>
<name>A0A286YE84_MOUSE</name>
<dbReference type="GeneTree" id="ENSGT00940000156244"/>